<dbReference type="Gene3D" id="1.10.287.130">
    <property type="match status" value="1"/>
</dbReference>
<dbReference type="InterPro" id="IPR005467">
    <property type="entry name" value="His_kinase_dom"/>
</dbReference>
<dbReference type="Pfam" id="PF00072">
    <property type="entry name" value="Response_reg"/>
    <property type="match status" value="1"/>
</dbReference>
<keyword evidence="3 6" id="KW-0597">Phosphoprotein</keyword>
<dbReference type="PROSITE" id="PS50109">
    <property type="entry name" value="HIS_KIN"/>
    <property type="match status" value="1"/>
</dbReference>
<dbReference type="Proteomes" id="UP000680714">
    <property type="component" value="Unassembled WGS sequence"/>
</dbReference>
<dbReference type="PRINTS" id="PR00344">
    <property type="entry name" value="BCTRLSENSOR"/>
</dbReference>
<dbReference type="Gene3D" id="3.40.50.2300">
    <property type="match status" value="1"/>
</dbReference>
<dbReference type="EC" id="2.7.13.3" evidence="2"/>
<keyword evidence="11" id="KW-1185">Reference proteome</keyword>
<evidence type="ECO:0000256" key="3">
    <source>
        <dbReference type="ARBA" id="ARBA00022553"/>
    </source>
</evidence>
<accession>A0ABS5IDF6</accession>
<dbReference type="PROSITE" id="PS50110">
    <property type="entry name" value="RESPONSE_REGULATORY"/>
    <property type="match status" value="1"/>
</dbReference>
<protein>
    <recommendedName>
        <fullName evidence="2">histidine kinase</fullName>
        <ecNumber evidence="2">2.7.13.3</ecNumber>
    </recommendedName>
</protein>
<comment type="catalytic activity">
    <reaction evidence="1">
        <text>ATP + protein L-histidine = ADP + protein N-phospho-L-histidine.</text>
        <dbReference type="EC" id="2.7.13.3"/>
    </reaction>
</comment>
<feature type="coiled-coil region" evidence="7">
    <location>
        <begin position="139"/>
        <end position="170"/>
    </location>
</feature>
<feature type="modified residue" description="4-aspartylphosphate" evidence="6">
    <location>
        <position position="70"/>
    </location>
</feature>
<evidence type="ECO:0000313" key="11">
    <source>
        <dbReference type="Proteomes" id="UP000680714"/>
    </source>
</evidence>
<dbReference type="CDD" id="cd19920">
    <property type="entry name" value="REC_PA4781-like"/>
    <property type="match status" value="1"/>
</dbReference>
<proteinExistence type="predicted"/>
<dbReference type="InterPro" id="IPR003594">
    <property type="entry name" value="HATPase_dom"/>
</dbReference>
<dbReference type="InterPro" id="IPR001789">
    <property type="entry name" value="Sig_transdc_resp-reg_receiver"/>
</dbReference>
<dbReference type="SUPFAM" id="SSF52172">
    <property type="entry name" value="CheY-like"/>
    <property type="match status" value="1"/>
</dbReference>
<dbReference type="Pfam" id="PF00512">
    <property type="entry name" value="HisKA"/>
    <property type="match status" value="1"/>
</dbReference>
<comment type="caution">
    <text evidence="10">The sequence shown here is derived from an EMBL/GenBank/DDBJ whole genome shotgun (WGS) entry which is preliminary data.</text>
</comment>
<evidence type="ECO:0000256" key="5">
    <source>
        <dbReference type="ARBA" id="ARBA00022777"/>
    </source>
</evidence>
<dbReference type="SMART" id="SM00448">
    <property type="entry name" value="REC"/>
    <property type="match status" value="1"/>
</dbReference>
<evidence type="ECO:0000313" key="10">
    <source>
        <dbReference type="EMBL" id="MBR9972464.1"/>
    </source>
</evidence>
<dbReference type="InterPro" id="IPR036890">
    <property type="entry name" value="HATPase_C_sf"/>
</dbReference>
<dbReference type="SMART" id="SM00388">
    <property type="entry name" value="HisKA"/>
    <property type="match status" value="1"/>
</dbReference>
<evidence type="ECO:0000256" key="4">
    <source>
        <dbReference type="ARBA" id="ARBA00022679"/>
    </source>
</evidence>
<evidence type="ECO:0000256" key="1">
    <source>
        <dbReference type="ARBA" id="ARBA00000085"/>
    </source>
</evidence>
<evidence type="ECO:0000256" key="6">
    <source>
        <dbReference type="PROSITE-ProRule" id="PRU00169"/>
    </source>
</evidence>
<name>A0ABS5IDF6_9PROT</name>
<reference evidence="10 11" key="1">
    <citation type="submission" date="2021-04" db="EMBL/GenBank/DDBJ databases">
        <title>Magnetospirillum sulfuroxidans sp. nov., a facultative chemolithoautotrophic sulfur-oxidizing alphaproteobacterium isolated from freshwater sediment and proposals for Paramagetospirillum gen. nov., and Magnetospirillaceae fam. nov.</title>
        <authorList>
            <person name="Koziaeva V."/>
            <person name="Geelhoed J.S."/>
            <person name="Sorokin D.Y."/>
            <person name="Grouzdev D.S."/>
        </authorList>
    </citation>
    <scope>NUCLEOTIDE SEQUENCE [LARGE SCALE GENOMIC DNA]</scope>
    <source>
        <strain evidence="10 11">J10</strain>
    </source>
</reference>
<gene>
    <name evidence="10" type="ORF">KEC16_12135</name>
</gene>
<dbReference type="RefSeq" id="WP_211549251.1">
    <property type="nucleotide sequence ID" value="NZ_JAGTUF010000011.1"/>
</dbReference>
<dbReference type="InterPro" id="IPR011006">
    <property type="entry name" value="CheY-like_superfamily"/>
</dbReference>
<sequence length="429" mass="47514">MTETSGFSASGLEGAPFVAADILVVDDSPSNLSYLSGIISEQGHMPRLAISGKLALTAAKAEIPDLILLDVMMPEIDGFEVCRRLKSDPRTRDIPVIFVSSMSDPQEKVRAFTAGGVDYVTKPFATEEIVARIRTHLEISRMRTRLLEQNAELEEARRSLETRLDEQTHSTQLALLNLIDKEKTLDTVESDLQHTVEALSRSHAELDRFAAIAAHDLQEPSRAVILFAQLLQRRLGEAMDTTTIEYLEYIVGAARQMMTLVQDLLAYTERFHQNYALERVDCDKVLKIVLKKMEPALVTSAAKITSRPLPTVVANEAECIELFEQLIGNSIKFSRHGAPPEIEIAATVDGEECEFTITDNGIGIEEIYLERIFGLFMRLHTRQRYPGNGVGLALCKTIVESLGGSIKATSEADKGTTIHFSLPVTDEQV</sequence>
<dbReference type="PANTHER" id="PTHR43304">
    <property type="entry name" value="PHYTOCHROME-LIKE PROTEIN CPH1"/>
    <property type="match status" value="1"/>
</dbReference>
<evidence type="ECO:0000259" key="9">
    <source>
        <dbReference type="PROSITE" id="PS50110"/>
    </source>
</evidence>
<dbReference type="PANTHER" id="PTHR43304:SF1">
    <property type="entry name" value="PAC DOMAIN-CONTAINING PROTEIN"/>
    <property type="match status" value="1"/>
</dbReference>
<keyword evidence="7" id="KW-0175">Coiled coil</keyword>
<dbReference type="SMART" id="SM00387">
    <property type="entry name" value="HATPase_c"/>
    <property type="match status" value="1"/>
</dbReference>
<feature type="domain" description="Response regulatory" evidence="9">
    <location>
        <begin position="21"/>
        <end position="137"/>
    </location>
</feature>
<dbReference type="SUPFAM" id="SSF55874">
    <property type="entry name" value="ATPase domain of HSP90 chaperone/DNA topoisomerase II/histidine kinase"/>
    <property type="match status" value="1"/>
</dbReference>
<feature type="domain" description="Histidine kinase" evidence="8">
    <location>
        <begin position="212"/>
        <end position="426"/>
    </location>
</feature>
<dbReference type="InterPro" id="IPR036097">
    <property type="entry name" value="HisK_dim/P_sf"/>
</dbReference>
<keyword evidence="5" id="KW-0418">Kinase</keyword>
<evidence type="ECO:0000256" key="7">
    <source>
        <dbReference type="SAM" id="Coils"/>
    </source>
</evidence>
<dbReference type="CDD" id="cd00082">
    <property type="entry name" value="HisKA"/>
    <property type="match status" value="1"/>
</dbReference>
<organism evidence="10 11">
    <name type="scientific">Magnetospirillum sulfuroxidans</name>
    <dbReference type="NCBI Taxonomy" id="611300"/>
    <lineage>
        <taxon>Bacteria</taxon>
        <taxon>Pseudomonadati</taxon>
        <taxon>Pseudomonadota</taxon>
        <taxon>Alphaproteobacteria</taxon>
        <taxon>Rhodospirillales</taxon>
        <taxon>Rhodospirillaceae</taxon>
        <taxon>Magnetospirillum</taxon>
    </lineage>
</organism>
<dbReference type="Pfam" id="PF02518">
    <property type="entry name" value="HATPase_c"/>
    <property type="match status" value="1"/>
</dbReference>
<dbReference type="EMBL" id="JAGTUF010000011">
    <property type="protein sequence ID" value="MBR9972464.1"/>
    <property type="molecule type" value="Genomic_DNA"/>
</dbReference>
<evidence type="ECO:0000256" key="2">
    <source>
        <dbReference type="ARBA" id="ARBA00012438"/>
    </source>
</evidence>
<dbReference type="SUPFAM" id="SSF47384">
    <property type="entry name" value="Homodimeric domain of signal transducing histidine kinase"/>
    <property type="match status" value="1"/>
</dbReference>
<dbReference type="InterPro" id="IPR003661">
    <property type="entry name" value="HisK_dim/P_dom"/>
</dbReference>
<evidence type="ECO:0000259" key="8">
    <source>
        <dbReference type="PROSITE" id="PS50109"/>
    </source>
</evidence>
<dbReference type="Gene3D" id="3.30.565.10">
    <property type="entry name" value="Histidine kinase-like ATPase, C-terminal domain"/>
    <property type="match status" value="1"/>
</dbReference>
<dbReference type="InterPro" id="IPR004358">
    <property type="entry name" value="Sig_transdc_His_kin-like_C"/>
</dbReference>
<keyword evidence="4" id="KW-0808">Transferase</keyword>
<dbReference type="InterPro" id="IPR052162">
    <property type="entry name" value="Sensor_kinase/Photoreceptor"/>
</dbReference>